<dbReference type="PANTHER" id="PTHR43735">
    <property type="entry name" value="APOPTOSIS-INDUCING FACTOR 1"/>
    <property type="match status" value="1"/>
</dbReference>
<dbReference type="PRINTS" id="PR00469">
    <property type="entry name" value="PNDRDTASEII"/>
</dbReference>
<comment type="caution">
    <text evidence="7">The sequence shown here is derived from an EMBL/GenBank/DDBJ whole genome shotgun (WGS) entry which is preliminary data.</text>
</comment>
<keyword evidence="3" id="KW-0274">FAD</keyword>
<dbReference type="InterPro" id="IPR023753">
    <property type="entry name" value="FAD/NAD-binding_dom"/>
</dbReference>
<name>A0AA38FI91_TAXCH</name>
<dbReference type="SUPFAM" id="SSF51905">
    <property type="entry name" value="FAD/NAD(P)-binding domain"/>
    <property type="match status" value="1"/>
</dbReference>
<dbReference type="PRINTS" id="PR00368">
    <property type="entry name" value="FADPNR"/>
</dbReference>
<gene>
    <name evidence="7" type="ORF">KI387_014655</name>
</gene>
<dbReference type="GO" id="GO:0004174">
    <property type="term" value="F:electron-transferring-flavoprotein dehydrogenase activity"/>
    <property type="evidence" value="ECO:0007669"/>
    <property type="project" value="TreeGrafter"/>
</dbReference>
<keyword evidence="8" id="KW-1185">Reference proteome</keyword>
<comment type="similarity">
    <text evidence="1">Belongs to the FAD-dependent oxidoreductase family.</text>
</comment>
<evidence type="ECO:0000256" key="3">
    <source>
        <dbReference type="ARBA" id="ARBA00022827"/>
    </source>
</evidence>
<feature type="domain" description="FAD/NAD(P)-binding" evidence="6">
    <location>
        <begin position="4"/>
        <end position="268"/>
    </location>
</feature>
<dbReference type="AlphaFoldDB" id="A0AA38FI91"/>
<evidence type="ECO:0000256" key="1">
    <source>
        <dbReference type="ARBA" id="ARBA00006442"/>
    </source>
</evidence>
<accession>A0AA38FI91</accession>
<dbReference type="Pfam" id="PF07992">
    <property type="entry name" value="Pyr_redox_2"/>
    <property type="match status" value="1"/>
</dbReference>
<keyword evidence="2" id="KW-0285">Flavoprotein</keyword>
<evidence type="ECO:0000313" key="8">
    <source>
        <dbReference type="Proteomes" id="UP000824469"/>
    </source>
</evidence>
<dbReference type="GO" id="GO:0005737">
    <property type="term" value="C:cytoplasm"/>
    <property type="evidence" value="ECO:0007669"/>
    <property type="project" value="TreeGrafter"/>
</dbReference>
<evidence type="ECO:0000256" key="5">
    <source>
        <dbReference type="ARBA" id="ARBA00057036"/>
    </source>
</evidence>
<dbReference type="InterPro" id="IPR036188">
    <property type="entry name" value="FAD/NAD-bd_sf"/>
</dbReference>
<evidence type="ECO:0000256" key="2">
    <source>
        <dbReference type="ARBA" id="ARBA00022630"/>
    </source>
</evidence>
<organism evidence="7 8">
    <name type="scientific">Taxus chinensis</name>
    <name type="common">Chinese yew</name>
    <name type="synonym">Taxus wallichiana var. chinensis</name>
    <dbReference type="NCBI Taxonomy" id="29808"/>
    <lineage>
        <taxon>Eukaryota</taxon>
        <taxon>Viridiplantae</taxon>
        <taxon>Streptophyta</taxon>
        <taxon>Embryophyta</taxon>
        <taxon>Tracheophyta</taxon>
        <taxon>Spermatophyta</taxon>
        <taxon>Pinopsida</taxon>
        <taxon>Pinidae</taxon>
        <taxon>Conifers II</taxon>
        <taxon>Cupressales</taxon>
        <taxon>Taxaceae</taxon>
        <taxon>Taxus</taxon>
    </lineage>
</organism>
<sequence>PQIRVVVVGGGIAGATTVKALENHADVTLIDPKDYFEIVWARLRCMVEPSFAERTVFLHREYLDKAKLITSAVKSITEEAVVTESGDRVKYDYLVVASGTVHNGPRTADGIRRQFQADCKKIKDSKSVLVIGGGPTGVELAAEIAVDFPEKKVILLHGGSRLLEFVGEKASRKTLAWMKSHKVEVHLNERIDLESLTETTTSFTTSSGKTIHADCHFLCIGQSKLGSSWMKDSIFGGAVDGQGQIKVDSSMRVEGTTNVFAAGDIVNVKELKQGFCAKKHAAVIAENIKKLSINPEQSKLSTYKASPDLAIMSLGRYAAVGQFPFGTLCGRLPGLLKSKDLFVASTRKHLGLKP</sequence>
<dbReference type="EMBL" id="JAHRHJ020000009">
    <property type="protein sequence ID" value="KAH9303072.1"/>
    <property type="molecule type" value="Genomic_DNA"/>
</dbReference>
<feature type="non-terminal residue" evidence="7">
    <location>
        <position position="354"/>
    </location>
</feature>
<reference evidence="7 8" key="1">
    <citation type="journal article" date="2021" name="Nat. Plants">
        <title>The Taxus genome provides insights into paclitaxel biosynthesis.</title>
        <authorList>
            <person name="Xiong X."/>
            <person name="Gou J."/>
            <person name="Liao Q."/>
            <person name="Li Y."/>
            <person name="Zhou Q."/>
            <person name="Bi G."/>
            <person name="Li C."/>
            <person name="Du R."/>
            <person name="Wang X."/>
            <person name="Sun T."/>
            <person name="Guo L."/>
            <person name="Liang H."/>
            <person name="Lu P."/>
            <person name="Wu Y."/>
            <person name="Zhang Z."/>
            <person name="Ro D.K."/>
            <person name="Shang Y."/>
            <person name="Huang S."/>
            <person name="Yan J."/>
        </authorList>
    </citation>
    <scope>NUCLEOTIDE SEQUENCE [LARGE SCALE GENOMIC DNA]</scope>
    <source>
        <strain evidence="7">Ta-2019</strain>
    </source>
</reference>
<evidence type="ECO:0000313" key="7">
    <source>
        <dbReference type="EMBL" id="KAH9303072.1"/>
    </source>
</evidence>
<dbReference type="PANTHER" id="PTHR43735:SF3">
    <property type="entry name" value="FERROPTOSIS SUPPRESSOR PROTEIN 1"/>
    <property type="match status" value="1"/>
</dbReference>
<evidence type="ECO:0000259" key="6">
    <source>
        <dbReference type="Pfam" id="PF07992"/>
    </source>
</evidence>
<keyword evidence="4" id="KW-0560">Oxidoreductase</keyword>
<dbReference type="FunFam" id="3.50.50.100:FF:000006">
    <property type="entry name" value="apoptosis-inducing factor 2"/>
    <property type="match status" value="1"/>
</dbReference>
<comment type="function">
    <text evidence="5">Putative FAD-dependent oxidoreductase.</text>
</comment>
<dbReference type="Gene3D" id="3.50.50.100">
    <property type="match status" value="1"/>
</dbReference>
<dbReference type="GO" id="GO:0050660">
    <property type="term" value="F:flavin adenine dinucleotide binding"/>
    <property type="evidence" value="ECO:0007669"/>
    <property type="project" value="TreeGrafter"/>
</dbReference>
<proteinExistence type="inferred from homology"/>
<protein>
    <recommendedName>
        <fullName evidence="6">FAD/NAD(P)-binding domain-containing protein</fullName>
    </recommendedName>
</protein>
<dbReference type="Proteomes" id="UP000824469">
    <property type="component" value="Unassembled WGS sequence"/>
</dbReference>
<evidence type="ECO:0000256" key="4">
    <source>
        <dbReference type="ARBA" id="ARBA00023002"/>
    </source>
</evidence>
<dbReference type="OMA" id="VDANFTN"/>